<dbReference type="Proteomes" id="UP001596227">
    <property type="component" value="Unassembled WGS sequence"/>
</dbReference>
<proteinExistence type="predicted"/>
<keyword evidence="2" id="KW-1185">Reference proteome</keyword>
<sequence length="56" mass="5881">MSAILVGGSWPTNIAGQFKDVFYRLGIEAPDRPLAGAVPHSTPILTDGALNLDKST</sequence>
<dbReference type="EMBL" id="JBHSSB010000016">
    <property type="protein sequence ID" value="MFC6295180.1"/>
    <property type="molecule type" value="Genomic_DNA"/>
</dbReference>
<organism evidence="1 2">
    <name type="scientific">Lactiplantibacillus daoliensis</name>
    <dbReference type="NCBI Taxonomy" id="2559916"/>
    <lineage>
        <taxon>Bacteria</taxon>
        <taxon>Bacillati</taxon>
        <taxon>Bacillota</taxon>
        <taxon>Bacilli</taxon>
        <taxon>Lactobacillales</taxon>
        <taxon>Lactobacillaceae</taxon>
        <taxon>Lactiplantibacillus</taxon>
    </lineage>
</organism>
<name>A0ABW1UGF5_9LACO</name>
<accession>A0ABW1UGF5</accession>
<evidence type="ECO:0000313" key="1">
    <source>
        <dbReference type="EMBL" id="MFC6295180.1"/>
    </source>
</evidence>
<protein>
    <submittedName>
        <fullName evidence="1">Uncharacterized protein</fullName>
    </submittedName>
</protein>
<gene>
    <name evidence="1" type="ORF">ACFQH1_08190</name>
</gene>
<evidence type="ECO:0000313" key="2">
    <source>
        <dbReference type="Proteomes" id="UP001596227"/>
    </source>
</evidence>
<reference evidence="2" key="1">
    <citation type="journal article" date="2019" name="Int. J. Syst. Evol. Microbiol.">
        <title>The Global Catalogue of Microorganisms (GCM) 10K type strain sequencing project: providing services to taxonomists for standard genome sequencing and annotation.</title>
        <authorList>
            <consortium name="The Broad Institute Genomics Platform"/>
            <consortium name="The Broad Institute Genome Sequencing Center for Infectious Disease"/>
            <person name="Wu L."/>
            <person name="Ma J."/>
        </authorList>
    </citation>
    <scope>NUCLEOTIDE SEQUENCE [LARGE SCALE GENOMIC DNA]</scope>
    <source>
        <strain evidence="2">CCM 8934</strain>
    </source>
</reference>
<comment type="caution">
    <text evidence="1">The sequence shown here is derived from an EMBL/GenBank/DDBJ whole genome shotgun (WGS) entry which is preliminary data.</text>
</comment>